<keyword evidence="1" id="KW-1133">Transmembrane helix</keyword>
<dbReference type="EMBL" id="MNCJ02000331">
    <property type="protein sequence ID" value="KAF5760747.1"/>
    <property type="molecule type" value="Genomic_DNA"/>
</dbReference>
<dbReference type="Proteomes" id="UP000215914">
    <property type="component" value="Chromosome 1"/>
</dbReference>
<reference evidence="3" key="2">
    <citation type="submission" date="2017-02" db="EMBL/GenBank/DDBJ databases">
        <title>Sunflower complete genome.</title>
        <authorList>
            <person name="Langlade N."/>
            <person name="Munos S."/>
        </authorList>
    </citation>
    <scope>NUCLEOTIDE SEQUENCE [LARGE SCALE GENOMIC DNA]</scope>
    <source>
        <tissue evidence="3">Leaves</tissue>
    </source>
</reference>
<evidence type="ECO:0000256" key="1">
    <source>
        <dbReference type="SAM" id="Phobius"/>
    </source>
</evidence>
<dbReference type="EMBL" id="CM007890">
    <property type="protein sequence ID" value="OTG37032.1"/>
    <property type="molecule type" value="Genomic_DNA"/>
</dbReference>
<dbReference type="PANTHER" id="PTHR31168">
    <property type="entry name" value="OS02G0292800 PROTEIN"/>
    <property type="match status" value="1"/>
</dbReference>
<sequence>MIYQKEKLDLVLVPSGLIVMFGYHLWLLYRCLNCPHTTIIGFENHDKKAWVDKVMQMDKNALSIPLSVLSSNISAAMVLSSICLTLCAIIGTWAANRSSVFESTLIYGDTSSSTISMKYMCLLLCFLLAFACFVESTRSLIHATYLISIPSSNVPTKSVELAVIRGGGFWSLGLRALYLALLLLTWFFGPIPMFATSLMMVCVLHFLDTNNMPLHLHRASEKSTGLRPVGRLVAQALPE</sequence>
<reference evidence="2" key="3">
    <citation type="submission" date="2020-06" db="EMBL/GenBank/DDBJ databases">
        <title>Helianthus annuus Genome sequencing and assembly Release 2.</title>
        <authorList>
            <person name="Gouzy J."/>
            <person name="Langlade N."/>
            <person name="Munos S."/>
        </authorList>
    </citation>
    <scope>NUCLEOTIDE SEQUENCE</scope>
    <source>
        <tissue evidence="2">Leaves</tissue>
    </source>
</reference>
<evidence type="ECO:0000313" key="3">
    <source>
        <dbReference type="EMBL" id="OTG37032.1"/>
    </source>
</evidence>
<accession>A0A251VPS3</accession>
<gene>
    <name evidence="3" type="ORF">HannXRQ_Chr01g0014381</name>
    <name evidence="2" type="ORF">HanXRQr2_Chr16g0757051</name>
</gene>
<keyword evidence="1" id="KW-0812">Transmembrane</keyword>
<evidence type="ECO:0000313" key="2">
    <source>
        <dbReference type="EMBL" id="KAF5760747.1"/>
    </source>
</evidence>
<feature type="transmembrane region" description="Helical" evidence="1">
    <location>
        <begin position="115"/>
        <end position="134"/>
    </location>
</feature>
<dbReference type="InterPro" id="IPR006747">
    <property type="entry name" value="DUF599"/>
</dbReference>
<dbReference type="Pfam" id="PF04654">
    <property type="entry name" value="DUF599"/>
    <property type="match status" value="1"/>
</dbReference>
<reference evidence="2 4" key="1">
    <citation type="journal article" date="2017" name="Nature">
        <title>The sunflower genome provides insights into oil metabolism, flowering and Asterid evolution.</title>
        <authorList>
            <person name="Badouin H."/>
            <person name="Gouzy J."/>
            <person name="Grassa C.J."/>
            <person name="Murat F."/>
            <person name="Staton S.E."/>
            <person name="Cottret L."/>
            <person name="Lelandais-Briere C."/>
            <person name="Owens G.L."/>
            <person name="Carrere S."/>
            <person name="Mayjonade B."/>
            <person name="Legrand L."/>
            <person name="Gill N."/>
            <person name="Kane N.C."/>
            <person name="Bowers J.E."/>
            <person name="Hubner S."/>
            <person name="Bellec A."/>
            <person name="Berard A."/>
            <person name="Berges H."/>
            <person name="Blanchet N."/>
            <person name="Boniface M.C."/>
            <person name="Brunel D."/>
            <person name="Catrice O."/>
            <person name="Chaidir N."/>
            <person name="Claudel C."/>
            <person name="Donnadieu C."/>
            <person name="Faraut T."/>
            <person name="Fievet G."/>
            <person name="Helmstetter N."/>
            <person name="King M."/>
            <person name="Knapp S.J."/>
            <person name="Lai Z."/>
            <person name="Le Paslier M.C."/>
            <person name="Lippi Y."/>
            <person name="Lorenzon L."/>
            <person name="Mandel J.R."/>
            <person name="Marage G."/>
            <person name="Marchand G."/>
            <person name="Marquand E."/>
            <person name="Bret-Mestries E."/>
            <person name="Morien E."/>
            <person name="Nambeesan S."/>
            <person name="Nguyen T."/>
            <person name="Pegot-Espagnet P."/>
            <person name="Pouilly N."/>
            <person name="Raftis F."/>
            <person name="Sallet E."/>
            <person name="Schiex T."/>
            <person name="Thomas J."/>
            <person name="Vandecasteele C."/>
            <person name="Vares D."/>
            <person name="Vear F."/>
            <person name="Vautrin S."/>
            <person name="Crespi M."/>
            <person name="Mangin B."/>
            <person name="Burke J.M."/>
            <person name="Salse J."/>
            <person name="Munos S."/>
            <person name="Vincourt P."/>
            <person name="Rieseberg L.H."/>
            <person name="Langlade N.B."/>
        </authorList>
    </citation>
    <scope>NUCLEOTIDE SEQUENCE [LARGE SCALE GENOMIC DNA]</scope>
    <source>
        <strain evidence="4">cv. SF193</strain>
        <tissue evidence="2">Leaves</tissue>
    </source>
</reference>
<keyword evidence="1" id="KW-0472">Membrane</keyword>
<protein>
    <submittedName>
        <fullName evidence="3">Uncharacterized protein</fullName>
    </submittedName>
</protein>
<dbReference type="PANTHER" id="PTHR31168:SF21">
    <property type="entry name" value="EMB|CAB89385.1"/>
    <property type="match status" value="1"/>
</dbReference>
<keyword evidence="4" id="KW-1185">Reference proteome</keyword>
<dbReference type="AlphaFoldDB" id="A0A251VPS3"/>
<evidence type="ECO:0000313" key="4">
    <source>
        <dbReference type="Proteomes" id="UP000215914"/>
    </source>
</evidence>
<proteinExistence type="predicted"/>
<feature type="transmembrane region" description="Helical" evidence="1">
    <location>
        <begin position="73"/>
        <end position="95"/>
    </location>
</feature>
<dbReference type="InParanoid" id="A0A251VPS3"/>
<dbReference type="OrthoDB" id="665451at2759"/>
<organism evidence="3 4">
    <name type="scientific">Helianthus annuus</name>
    <name type="common">Common sunflower</name>
    <dbReference type="NCBI Taxonomy" id="4232"/>
    <lineage>
        <taxon>Eukaryota</taxon>
        <taxon>Viridiplantae</taxon>
        <taxon>Streptophyta</taxon>
        <taxon>Embryophyta</taxon>
        <taxon>Tracheophyta</taxon>
        <taxon>Spermatophyta</taxon>
        <taxon>Magnoliopsida</taxon>
        <taxon>eudicotyledons</taxon>
        <taxon>Gunneridae</taxon>
        <taxon>Pentapetalae</taxon>
        <taxon>asterids</taxon>
        <taxon>campanulids</taxon>
        <taxon>Asterales</taxon>
        <taxon>Asteraceae</taxon>
        <taxon>Asteroideae</taxon>
        <taxon>Heliantheae alliance</taxon>
        <taxon>Heliantheae</taxon>
        <taxon>Helianthus</taxon>
    </lineage>
</organism>
<name>A0A251VPS3_HELAN</name>
<dbReference type="Gramene" id="mRNA:HanXRQr2_Chr16g0757051">
    <property type="protein sequence ID" value="mRNA:HanXRQr2_Chr16g0757051"/>
    <property type="gene ID" value="HanXRQr2_Chr16g0757051"/>
</dbReference>
<feature type="transmembrane region" description="Helical" evidence="1">
    <location>
        <begin position="12"/>
        <end position="29"/>
    </location>
</feature>
<feature type="transmembrane region" description="Helical" evidence="1">
    <location>
        <begin position="177"/>
        <end position="207"/>
    </location>
</feature>
<dbReference type="OMA" id="PLHQHQF"/>